<evidence type="ECO:0000259" key="8">
    <source>
        <dbReference type="Pfam" id="PF00149"/>
    </source>
</evidence>
<comment type="catalytic activity">
    <reaction evidence="1">
        <text>a phosphate monoester + H2O = an alcohol + phosphate</text>
        <dbReference type="Rhea" id="RHEA:15017"/>
        <dbReference type="ChEBI" id="CHEBI:15377"/>
        <dbReference type="ChEBI" id="CHEBI:30879"/>
        <dbReference type="ChEBI" id="CHEBI:43474"/>
        <dbReference type="ChEBI" id="CHEBI:67140"/>
        <dbReference type="EC" id="3.1.3.2"/>
    </reaction>
</comment>
<evidence type="ECO:0000256" key="1">
    <source>
        <dbReference type="ARBA" id="ARBA00000032"/>
    </source>
</evidence>
<dbReference type="InterPro" id="IPR004843">
    <property type="entry name" value="Calcineurin-like_PHP"/>
</dbReference>
<evidence type="ECO:0000256" key="6">
    <source>
        <dbReference type="ARBA" id="ARBA00029999"/>
    </source>
</evidence>
<dbReference type="AlphaFoldDB" id="A0A914XQ39"/>
<dbReference type="WBParaSite" id="PSAMB.scaffold948size48718.g10012.t1">
    <property type="protein sequence ID" value="PSAMB.scaffold948size48718.g10012.t1"/>
    <property type="gene ID" value="PSAMB.scaffold948size48718.g10012"/>
</dbReference>
<evidence type="ECO:0000256" key="7">
    <source>
        <dbReference type="ARBA" id="ARBA00031589"/>
    </source>
</evidence>
<dbReference type="GO" id="GO:0003993">
    <property type="term" value="F:acid phosphatase activity"/>
    <property type="evidence" value="ECO:0007669"/>
    <property type="project" value="UniProtKB-EC"/>
</dbReference>
<dbReference type="PANTHER" id="PTHR10161">
    <property type="entry name" value="TARTRATE-RESISTANT ACID PHOSPHATASE TYPE 5"/>
    <property type="match status" value="1"/>
</dbReference>
<accession>A0A914XQ39</accession>
<dbReference type="CDD" id="cd07378">
    <property type="entry name" value="MPP_ACP5"/>
    <property type="match status" value="1"/>
</dbReference>
<keyword evidence="4" id="KW-0732">Signal</keyword>
<dbReference type="InterPro" id="IPR029052">
    <property type="entry name" value="Metallo-depent_PP-like"/>
</dbReference>
<keyword evidence="5" id="KW-0378">Hydrolase</keyword>
<sequence length="438" mass="48944">MRACEPNDSHLNNTADGTGNSCAERTPLCAGIKKSRLGRARPSRHVSTYKTALCDRNANSPASHRRPLENMKSVAPIPVFVLLLLNCLTFDAVEGSIQCTNGDVCKIDEDTMRFFILGDFGGLPVWPYVSWAQTTVAKTISQLGDDKRTHFQLGLGDNMYYVGVTDVNDRRFKQSFEEVYQGDSMNKPWYIIAGNHDHYGNISAQVAYSQVSKRWVFPSLYYTVNYQFAQQTKVDFIMIDTIVLCGNTKDISNGDFVDVLLAGEQEPDKPKDPAVAEVQWKWIERQLQQSKADYLFVVGHYPIYSISQHGPTACLVNRLKPLLHKYHVNAYMAGHDHSIQHISTSENGATVEYLVSGAASRTDRSTKNMDKIPSGSLKFHYPSGGWFRSMFSQLGFSNGAFISAELSSSAGQFNFYDGQGDLKYGFRTLPRTKSATII</sequence>
<keyword evidence="9" id="KW-1185">Reference proteome</keyword>
<protein>
    <recommendedName>
        <fullName evidence="3">Tartrate-resistant acid phosphatase type 5</fullName>
        <ecNumber evidence="2">3.1.3.2</ecNumber>
    </recommendedName>
    <alternativeName>
        <fullName evidence="7">Tartrate-resistant acid ATPase</fullName>
    </alternativeName>
    <alternativeName>
        <fullName evidence="6">Type 5 acid phosphatase</fullName>
    </alternativeName>
</protein>
<reference evidence="10" key="1">
    <citation type="submission" date="2022-11" db="UniProtKB">
        <authorList>
            <consortium name="WormBaseParasite"/>
        </authorList>
    </citation>
    <scope>IDENTIFICATION</scope>
</reference>
<dbReference type="Gene3D" id="3.60.21.10">
    <property type="match status" value="1"/>
</dbReference>
<organism evidence="9 10">
    <name type="scientific">Plectus sambesii</name>
    <dbReference type="NCBI Taxonomy" id="2011161"/>
    <lineage>
        <taxon>Eukaryota</taxon>
        <taxon>Metazoa</taxon>
        <taxon>Ecdysozoa</taxon>
        <taxon>Nematoda</taxon>
        <taxon>Chromadorea</taxon>
        <taxon>Plectida</taxon>
        <taxon>Plectina</taxon>
        <taxon>Plectoidea</taxon>
        <taxon>Plectidae</taxon>
        <taxon>Plectus</taxon>
    </lineage>
</organism>
<dbReference type="Proteomes" id="UP000887566">
    <property type="component" value="Unplaced"/>
</dbReference>
<evidence type="ECO:0000313" key="10">
    <source>
        <dbReference type="WBParaSite" id="PSAMB.scaffold948size48718.g10012.t1"/>
    </source>
</evidence>
<evidence type="ECO:0000313" key="9">
    <source>
        <dbReference type="Proteomes" id="UP000887566"/>
    </source>
</evidence>
<dbReference type="PANTHER" id="PTHR10161:SF14">
    <property type="entry name" value="TARTRATE-RESISTANT ACID PHOSPHATASE TYPE 5"/>
    <property type="match status" value="1"/>
</dbReference>
<evidence type="ECO:0000256" key="3">
    <source>
        <dbReference type="ARBA" id="ARBA00015822"/>
    </source>
</evidence>
<proteinExistence type="predicted"/>
<dbReference type="SUPFAM" id="SSF56300">
    <property type="entry name" value="Metallo-dependent phosphatases"/>
    <property type="match status" value="1"/>
</dbReference>
<dbReference type="EC" id="3.1.3.2" evidence="2"/>
<evidence type="ECO:0000256" key="5">
    <source>
        <dbReference type="ARBA" id="ARBA00022801"/>
    </source>
</evidence>
<dbReference type="InterPro" id="IPR051558">
    <property type="entry name" value="Metallophosphoesterase_PAP"/>
</dbReference>
<evidence type="ECO:0000256" key="2">
    <source>
        <dbReference type="ARBA" id="ARBA00012646"/>
    </source>
</evidence>
<dbReference type="InterPro" id="IPR024927">
    <property type="entry name" value="Acid_PPase"/>
</dbReference>
<evidence type="ECO:0000256" key="4">
    <source>
        <dbReference type="ARBA" id="ARBA00022729"/>
    </source>
</evidence>
<dbReference type="FunFam" id="3.60.21.10:FF:000062">
    <property type="entry name" value="Tartrate-resistant acid phosphatase type 5"/>
    <property type="match status" value="1"/>
</dbReference>
<feature type="domain" description="Calcineurin-like phosphoesterase" evidence="8">
    <location>
        <begin position="112"/>
        <end position="337"/>
    </location>
</feature>
<name>A0A914XQ39_9BILA</name>
<dbReference type="Pfam" id="PF00149">
    <property type="entry name" value="Metallophos"/>
    <property type="match status" value="1"/>
</dbReference>